<dbReference type="SUPFAM" id="SSF102198">
    <property type="entry name" value="Putative cyclase"/>
    <property type="match status" value="1"/>
</dbReference>
<dbReference type="GO" id="GO:0019441">
    <property type="term" value="P:L-tryptophan catabolic process to kynurenine"/>
    <property type="evidence" value="ECO:0007669"/>
    <property type="project" value="InterPro"/>
</dbReference>
<dbReference type="InterPro" id="IPR037175">
    <property type="entry name" value="KFase_sf"/>
</dbReference>
<protein>
    <recommendedName>
        <fullName evidence="3">Cyclase</fullName>
    </recommendedName>
</protein>
<dbReference type="eggNOG" id="COG1878">
    <property type="taxonomic scope" value="Bacteria"/>
</dbReference>
<evidence type="ECO:0008006" key="3">
    <source>
        <dbReference type="Google" id="ProtNLM"/>
    </source>
</evidence>
<dbReference type="EMBL" id="CP008947">
    <property type="protein sequence ID" value="AII05697.1"/>
    <property type="molecule type" value="Genomic_DNA"/>
</dbReference>
<organism evidence="1 2">
    <name type="scientific">Rhodococcus opacus</name>
    <name type="common">Nocardia opaca</name>
    <dbReference type="NCBI Taxonomy" id="37919"/>
    <lineage>
        <taxon>Bacteria</taxon>
        <taxon>Bacillati</taxon>
        <taxon>Actinomycetota</taxon>
        <taxon>Actinomycetes</taxon>
        <taxon>Mycobacteriales</taxon>
        <taxon>Nocardiaceae</taxon>
        <taxon>Rhodococcus</taxon>
    </lineage>
</organism>
<dbReference type="InterPro" id="IPR007325">
    <property type="entry name" value="KFase/CYL"/>
</dbReference>
<name>A0A076EKD9_RHOOP</name>
<dbReference type="GO" id="GO:0004061">
    <property type="term" value="F:arylformamidase activity"/>
    <property type="evidence" value="ECO:0007669"/>
    <property type="project" value="InterPro"/>
</dbReference>
<accession>A0A076EKD9</accession>
<dbReference type="AlphaFoldDB" id="A0A076EKD9"/>
<reference evidence="1 2" key="1">
    <citation type="submission" date="2014-07" db="EMBL/GenBank/DDBJ databases">
        <title>Genome Sequence of Rhodococcus opacus Strain R7, a Biodegrader of Mono- and Polycyclic Aromatic Hydrocarbons.</title>
        <authorList>
            <person name="Di Gennaro P."/>
            <person name="Zampolli J."/>
            <person name="Presti I."/>
            <person name="Cappelletti M."/>
            <person name="D'Ursi P."/>
            <person name="Orro A."/>
            <person name="Mezzelani A."/>
            <person name="Milanesi L."/>
        </authorList>
    </citation>
    <scope>NUCLEOTIDE SEQUENCE [LARGE SCALE GENOMIC DNA]</scope>
    <source>
        <strain evidence="1 2">R7</strain>
    </source>
</reference>
<evidence type="ECO:0000313" key="1">
    <source>
        <dbReference type="EMBL" id="AII05697.1"/>
    </source>
</evidence>
<dbReference type="PANTHER" id="PTHR34861">
    <property type="match status" value="1"/>
</dbReference>
<sequence>MTIPAALRRADYPCYRELLTRTDAPAGSSWGLFGPDDQLGTLNFLRLADLSRSAQSVRAGQAFSLDIRSDTIAPSLAPTREPLIHHIFQRTPFHRDEWLDRFYTQYGSQLDGLRHIAHPDHGFYNGADGHTFTPGTESLSIHHLAQLPIAGRAVLIDVDRYLRANGTPLDHTAGQPVPLATITAALRDQGTEISPGDIVLIRFGWLDHYRNHSTTEWRENLVHKQFHTGVLQSQDVVEWLWDHRVAMVAADNFALECWPAQPGTPFLSEAEQRGETGDPHAGIMHRALIGLLGMPIGELWDLDPLAAACAEDGRYECLITVSPLPIVGGVGSPANATALR</sequence>
<proteinExistence type="predicted"/>
<dbReference type="Pfam" id="PF04199">
    <property type="entry name" value="Cyclase"/>
    <property type="match status" value="1"/>
</dbReference>
<dbReference type="RefSeq" id="WP_128639628.1">
    <property type="nucleotide sequence ID" value="NZ_CP008947.1"/>
</dbReference>
<dbReference type="Gene3D" id="3.50.30.50">
    <property type="entry name" value="Putative cyclase"/>
    <property type="match status" value="1"/>
</dbReference>
<evidence type="ECO:0000313" key="2">
    <source>
        <dbReference type="Proteomes" id="UP000028488"/>
    </source>
</evidence>
<dbReference type="Proteomes" id="UP000028488">
    <property type="component" value="Chromosome"/>
</dbReference>
<gene>
    <name evidence="1" type="ORF">EP51_14150</name>
</gene>
<dbReference type="PANTHER" id="PTHR34861:SF10">
    <property type="entry name" value="CYCLASE"/>
    <property type="match status" value="1"/>
</dbReference>